<dbReference type="GO" id="GO:0000287">
    <property type="term" value="F:magnesium ion binding"/>
    <property type="evidence" value="ECO:0007669"/>
    <property type="project" value="TreeGrafter"/>
</dbReference>
<dbReference type="RefSeq" id="XP_025570375.1">
    <property type="nucleotide sequence ID" value="XM_025718227.1"/>
</dbReference>
<dbReference type="CDD" id="cd06223">
    <property type="entry name" value="PRTases_typeI"/>
    <property type="match status" value="1"/>
</dbReference>
<evidence type="ECO:0000313" key="3">
    <source>
        <dbReference type="Proteomes" id="UP000249402"/>
    </source>
</evidence>
<dbReference type="InterPro" id="IPR036412">
    <property type="entry name" value="HAD-like_sf"/>
</dbReference>
<name>A0A395GMJ2_9EURO</name>
<reference evidence="2 3" key="1">
    <citation type="submission" date="2018-02" db="EMBL/GenBank/DDBJ databases">
        <title>The genomes of Aspergillus section Nigri reveals drivers in fungal speciation.</title>
        <authorList>
            <consortium name="DOE Joint Genome Institute"/>
            <person name="Vesth T.C."/>
            <person name="Nybo J."/>
            <person name="Theobald S."/>
            <person name="Brandl J."/>
            <person name="Frisvad J.C."/>
            <person name="Nielsen K.F."/>
            <person name="Lyhne E.K."/>
            <person name="Kogle M.E."/>
            <person name="Kuo A."/>
            <person name="Riley R."/>
            <person name="Clum A."/>
            <person name="Nolan M."/>
            <person name="Lipzen A."/>
            <person name="Salamov A."/>
            <person name="Henrissat B."/>
            <person name="Wiebenga A."/>
            <person name="De vries R.P."/>
            <person name="Grigoriev I.V."/>
            <person name="Mortensen U.H."/>
            <person name="Andersen M.R."/>
            <person name="Baker S.E."/>
        </authorList>
    </citation>
    <scope>NUCLEOTIDE SEQUENCE [LARGE SCALE GENOMIC DNA]</scope>
    <source>
        <strain evidence="2 3">CBS 121593</strain>
    </source>
</reference>
<dbReference type="CDD" id="cd01427">
    <property type="entry name" value="HAD_like"/>
    <property type="match status" value="1"/>
</dbReference>
<dbReference type="SUPFAM" id="SSF52540">
    <property type="entry name" value="P-loop containing nucleoside triphosphate hydrolases"/>
    <property type="match status" value="1"/>
</dbReference>
<dbReference type="GO" id="GO:0036424">
    <property type="term" value="F:L-phosphoserine phosphatase activity"/>
    <property type="evidence" value="ECO:0007669"/>
    <property type="project" value="TreeGrafter"/>
</dbReference>
<dbReference type="SUPFAM" id="SSF53271">
    <property type="entry name" value="PRTase-like"/>
    <property type="match status" value="1"/>
</dbReference>
<dbReference type="STRING" id="1448316.A0A395GMJ2"/>
<dbReference type="PANTHER" id="PTHR43344">
    <property type="entry name" value="PHOSPHOSERINE PHOSPHATASE"/>
    <property type="match status" value="1"/>
</dbReference>
<sequence length="656" mass="72001">MNQSKPTIIGIYGIPGSGKTTLLSQLKNQLNPESFSFYDGSSVLDSLVPGDLPAFQSLSFSEKTTWQEKAITSIKSECTASGQTGIVTGHYIFWDDIDQEKETVLTECVLSVYTHILYLNIRAEVVYSRRERDTERQRARISISELGRWMEEEMSELTGVCLSRGILFVRLMPLCLERIAALVEDFRRHDEVNNDGVVGRCIDGVVSPAGMGLEKVLVFDADRTLAAIDTGKRFWEHVPGAGWGMLQWVFGSQLGYSYAAFRQVVLLYEQDVEDEQYEEICGLVAAEVMLYPEVAGLLRRVLEHAHIGVVVVTCGLRRVWEKVLEREGLWDRAKVIGSGRISDGYVVTPRVKGALVERLKSRGLKVWAFGDSPVDMEMLRCADRAVVIVGDDGIRSSTMNTVLETEIDHGFQAVQVLLPESVSPRLDIAVLPVITLDDPNFLGPILASNFHLVHATHKGAAKLLQTPMRDAGIEGPALRKAHRRAGFYLAAEYLTDLVGLEACAIAHVQGNTTIGHQLADEASTVIIALMRGGKPMAFGVNDAFPKASFLHAAEVEDVKLHHVQGKANVMLVDSVVNNGTTVIEFVKHIRSLKKDIRIAVVAGVVQVKAVAKNGPLRALARNGGLTVVALRLSENKYTGTKGTDTGNRLFNTVDLA</sequence>
<protein>
    <recommendedName>
        <fullName evidence="1">Phosphoribosyltransferase domain-containing protein</fullName>
    </recommendedName>
</protein>
<keyword evidence="3" id="KW-1185">Reference proteome</keyword>
<proteinExistence type="predicted"/>
<dbReference type="OrthoDB" id="5416609at2759"/>
<dbReference type="GeneID" id="37223092"/>
<dbReference type="GO" id="GO:0006564">
    <property type="term" value="P:L-serine biosynthetic process"/>
    <property type="evidence" value="ECO:0007669"/>
    <property type="project" value="TreeGrafter"/>
</dbReference>
<dbReference type="InterPro" id="IPR027417">
    <property type="entry name" value="P-loop_NTPase"/>
</dbReference>
<evidence type="ECO:0000313" key="2">
    <source>
        <dbReference type="EMBL" id="RAK96047.1"/>
    </source>
</evidence>
<dbReference type="InterPro" id="IPR029057">
    <property type="entry name" value="PRTase-like"/>
</dbReference>
<dbReference type="Gene3D" id="3.40.50.2020">
    <property type="match status" value="1"/>
</dbReference>
<dbReference type="Pfam" id="PF12710">
    <property type="entry name" value="HAD"/>
    <property type="match status" value="1"/>
</dbReference>
<dbReference type="Gene3D" id="3.40.50.300">
    <property type="entry name" value="P-loop containing nucleotide triphosphate hydrolases"/>
    <property type="match status" value="1"/>
</dbReference>
<gene>
    <name evidence="2" type="ORF">BO80DRAFT_417706</name>
</gene>
<dbReference type="InterPro" id="IPR050582">
    <property type="entry name" value="HAD-like_SerB"/>
</dbReference>
<dbReference type="AlphaFoldDB" id="A0A395GMJ2"/>
<dbReference type="PANTHER" id="PTHR43344:SF20">
    <property type="entry name" value="URACIL PHOSPHORIBOSYLTRANSFERASE"/>
    <property type="match status" value="1"/>
</dbReference>
<dbReference type="InterPro" id="IPR023214">
    <property type="entry name" value="HAD_sf"/>
</dbReference>
<dbReference type="SUPFAM" id="SSF56784">
    <property type="entry name" value="HAD-like"/>
    <property type="match status" value="1"/>
</dbReference>
<evidence type="ECO:0000259" key="1">
    <source>
        <dbReference type="Pfam" id="PF14681"/>
    </source>
</evidence>
<dbReference type="CDD" id="cd02019">
    <property type="entry name" value="NK"/>
    <property type="match status" value="1"/>
</dbReference>
<dbReference type="EMBL" id="KZ824481">
    <property type="protein sequence ID" value="RAK96047.1"/>
    <property type="molecule type" value="Genomic_DNA"/>
</dbReference>
<dbReference type="Pfam" id="PF13207">
    <property type="entry name" value="AAA_17"/>
    <property type="match status" value="1"/>
</dbReference>
<dbReference type="Gene3D" id="3.40.50.1000">
    <property type="entry name" value="HAD superfamily/HAD-like"/>
    <property type="match status" value="1"/>
</dbReference>
<dbReference type="InterPro" id="IPR000836">
    <property type="entry name" value="PRTase_dom"/>
</dbReference>
<organism evidence="2 3">
    <name type="scientific">Aspergillus ibericus CBS 121593</name>
    <dbReference type="NCBI Taxonomy" id="1448316"/>
    <lineage>
        <taxon>Eukaryota</taxon>
        <taxon>Fungi</taxon>
        <taxon>Dikarya</taxon>
        <taxon>Ascomycota</taxon>
        <taxon>Pezizomycotina</taxon>
        <taxon>Eurotiomycetes</taxon>
        <taxon>Eurotiomycetidae</taxon>
        <taxon>Eurotiales</taxon>
        <taxon>Aspergillaceae</taxon>
        <taxon>Aspergillus</taxon>
        <taxon>Aspergillus subgen. Circumdati</taxon>
    </lineage>
</organism>
<dbReference type="VEuPathDB" id="FungiDB:BO80DRAFT_417706"/>
<dbReference type="Pfam" id="PF14681">
    <property type="entry name" value="UPRTase"/>
    <property type="match status" value="1"/>
</dbReference>
<accession>A0A395GMJ2</accession>
<dbReference type="Proteomes" id="UP000249402">
    <property type="component" value="Unassembled WGS sequence"/>
</dbReference>
<dbReference type="GO" id="GO:0005737">
    <property type="term" value="C:cytoplasm"/>
    <property type="evidence" value="ECO:0007669"/>
    <property type="project" value="TreeGrafter"/>
</dbReference>
<feature type="domain" description="Phosphoribosyltransferase" evidence="1">
    <location>
        <begin position="457"/>
        <end position="652"/>
    </location>
</feature>